<keyword evidence="3" id="KW-1003">Cell membrane</keyword>
<feature type="compositionally biased region" description="Basic and acidic residues" evidence="7">
    <location>
        <begin position="227"/>
        <end position="236"/>
    </location>
</feature>
<feature type="transmembrane region" description="Helical" evidence="8">
    <location>
        <begin position="12"/>
        <end position="29"/>
    </location>
</feature>
<evidence type="ECO:0000256" key="5">
    <source>
        <dbReference type="ARBA" id="ARBA00022989"/>
    </source>
</evidence>
<evidence type="ECO:0000313" key="11">
    <source>
        <dbReference type="Proteomes" id="UP000730618"/>
    </source>
</evidence>
<feature type="transmembrane region" description="Helical" evidence="8">
    <location>
        <begin position="123"/>
        <end position="144"/>
    </location>
</feature>
<feature type="region of interest" description="Disordered" evidence="7">
    <location>
        <begin position="216"/>
        <end position="236"/>
    </location>
</feature>
<protein>
    <recommendedName>
        <fullName evidence="9">Glycine transporter domain-containing protein</fullName>
    </recommendedName>
</protein>
<dbReference type="InterPro" id="IPR005115">
    <property type="entry name" value="Gly_transporter"/>
</dbReference>
<keyword evidence="4 8" id="KW-0812">Transmembrane</keyword>
<keyword evidence="6 8" id="KW-0472">Membrane</keyword>
<comment type="similarity">
    <text evidence="2">Belongs to the UPF0126 family.</text>
</comment>
<reference evidence="10 11" key="1">
    <citation type="submission" date="2021-06" db="EMBL/GenBank/DDBJ databases">
        <authorList>
            <person name="Criscuolo A."/>
        </authorList>
    </citation>
    <scope>NUCLEOTIDE SEQUENCE [LARGE SCALE GENOMIC DNA]</scope>
    <source>
        <strain evidence="11">CIP 111802</strain>
    </source>
</reference>
<sequence length="236" mass="25454">MEALLEINLQLLFSVIGTIAFAVSGAVVAMEEEYDILGVFVLALVTAFGGGVVRNLLIGIPVTTLWEQGLYLRTAIIAAFLVFVVPLSWIRKWKMWESFFDAIGLSAFSIQGAMYAAQMNVPLSAVMVAAMLTGIGGGIIRDVLAGRKPLVLRDEIYAVWGLLSGLVIGLGIIEGPVPVLSLFFAIVALRMLSVQLQWRLPRRSLRLHDEMSAHVSSAATPLASSKPETKEAAKGE</sequence>
<feature type="transmembrane region" description="Helical" evidence="8">
    <location>
        <begin position="156"/>
        <end position="173"/>
    </location>
</feature>
<name>A0ABN7THC4_9BACL</name>
<evidence type="ECO:0000259" key="9">
    <source>
        <dbReference type="Pfam" id="PF03458"/>
    </source>
</evidence>
<feature type="transmembrane region" description="Helical" evidence="8">
    <location>
        <begin position="36"/>
        <end position="58"/>
    </location>
</feature>
<evidence type="ECO:0000256" key="1">
    <source>
        <dbReference type="ARBA" id="ARBA00004651"/>
    </source>
</evidence>
<keyword evidence="11" id="KW-1185">Reference proteome</keyword>
<evidence type="ECO:0000313" key="10">
    <source>
        <dbReference type="EMBL" id="CAG7629730.1"/>
    </source>
</evidence>
<feature type="domain" description="Glycine transporter" evidence="9">
    <location>
        <begin position="99"/>
        <end position="168"/>
    </location>
</feature>
<comment type="subcellular location">
    <subcellularLocation>
        <location evidence="1">Cell membrane</location>
        <topology evidence="1">Multi-pass membrane protein</topology>
    </subcellularLocation>
</comment>
<evidence type="ECO:0000256" key="8">
    <source>
        <dbReference type="SAM" id="Phobius"/>
    </source>
</evidence>
<comment type="caution">
    <text evidence="10">The sequence shown here is derived from an EMBL/GenBank/DDBJ whole genome shotgun (WGS) entry which is preliminary data.</text>
</comment>
<dbReference type="EMBL" id="CAJVCE010000003">
    <property type="protein sequence ID" value="CAG7629730.1"/>
    <property type="molecule type" value="Genomic_DNA"/>
</dbReference>
<evidence type="ECO:0000256" key="7">
    <source>
        <dbReference type="SAM" id="MobiDB-lite"/>
    </source>
</evidence>
<dbReference type="RefSeq" id="WP_218097907.1">
    <property type="nucleotide sequence ID" value="NZ_CAJVCE010000003.1"/>
</dbReference>
<evidence type="ECO:0000256" key="2">
    <source>
        <dbReference type="ARBA" id="ARBA00008193"/>
    </source>
</evidence>
<evidence type="ECO:0000256" key="6">
    <source>
        <dbReference type="ARBA" id="ARBA00023136"/>
    </source>
</evidence>
<accession>A0ABN7THC4</accession>
<evidence type="ECO:0000256" key="3">
    <source>
        <dbReference type="ARBA" id="ARBA00022475"/>
    </source>
</evidence>
<gene>
    <name evidence="10" type="ORF">PAECIP111802_01583</name>
</gene>
<dbReference type="PANTHER" id="PTHR30506:SF3">
    <property type="entry name" value="UPF0126 INNER MEMBRANE PROTEIN YADS-RELATED"/>
    <property type="match status" value="1"/>
</dbReference>
<proteinExistence type="inferred from homology"/>
<keyword evidence="5 8" id="KW-1133">Transmembrane helix</keyword>
<dbReference type="PANTHER" id="PTHR30506">
    <property type="entry name" value="INNER MEMBRANE PROTEIN"/>
    <property type="match status" value="1"/>
</dbReference>
<feature type="domain" description="Glycine transporter" evidence="9">
    <location>
        <begin position="12"/>
        <end position="85"/>
    </location>
</feature>
<evidence type="ECO:0000256" key="4">
    <source>
        <dbReference type="ARBA" id="ARBA00022692"/>
    </source>
</evidence>
<dbReference type="Pfam" id="PF03458">
    <property type="entry name" value="Gly_transporter"/>
    <property type="match status" value="2"/>
</dbReference>
<organism evidence="10 11">
    <name type="scientific">Paenibacillus allorhizosphaerae</name>
    <dbReference type="NCBI Taxonomy" id="2849866"/>
    <lineage>
        <taxon>Bacteria</taxon>
        <taxon>Bacillati</taxon>
        <taxon>Bacillota</taxon>
        <taxon>Bacilli</taxon>
        <taxon>Bacillales</taxon>
        <taxon>Paenibacillaceae</taxon>
        <taxon>Paenibacillus</taxon>
    </lineage>
</organism>
<feature type="transmembrane region" description="Helical" evidence="8">
    <location>
        <begin position="70"/>
        <end position="90"/>
    </location>
</feature>
<dbReference type="Proteomes" id="UP000730618">
    <property type="component" value="Unassembled WGS sequence"/>
</dbReference>